<dbReference type="InterPro" id="IPR003593">
    <property type="entry name" value="AAA+_ATPase"/>
</dbReference>
<dbReference type="InterPro" id="IPR027417">
    <property type="entry name" value="P-loop_NTPase"/>
</dbReference>
<evidence type="ECO:0000259" key="8">
    <source>
        <dbReference type="PROSITE" id="PS50110"/>
    </source>
</evidence>
<dbReference type="CDD" id="cd00009">
    <property type="entry name" value="AAA"/>
    <property type="match status" value="1"/>
</dbReference>
<reference evidence="9 10" key="1">
    <citation type="submission" date="2021-02" db="EMBL/GenBank/DDBJ databases">
        <title>De Novo genome assembly of isolated myxobacteria.</title>
        <authorList>
            <person name="Stevens D.C."/>
        </authorList>
    </citation>
    <scope>NUCLEOTIDE SEQUENCE [LARGE SCALE GENOMIC DNA]</scope>
    <source>
        <strain evidence="10">SCPEA02</strain>
    </source>
</reference>
<protein>
    <submittedName>
        <fullName evidence="9">Sigma-54-dependent Fis family transcriptional regulator</fullName>
    </submittedName>
</protein>
<dbReference type="RefSeq" id="WP_206726209.1">
    <property type="nucleotide sequence ID" value="NZ_CP071090.1"/>
</dbReference>
<feature type="domain" description="Response regulatory" evidence="8">
    <location>
        <begin position="6"/>
        <end position="120"/>
    </location>
</feature>
<dbReference type="InterPro" id="IPR011006">
    <property type="entry name" value="CheY-like_superfamily"/>
</dbReference>
<evidence type="ECO:0000256" key="6">
    <source>
        <dbReference type="PROSITE-ProRule" id="PRU00169"/>
    </source>
</evidence>
<evidence type="ECO:0000256" key="3">
    <source>
        <dbReference type="ARBA" id="ARBA00023015"/>
    </source>
</evidence>
<dbReference type="InterPro" id="IPR002078">
    <property type="entry name" value="Sigma_54_int"/>
</dbReference>
<keyword evidence="10" id="KW-1185">Reference proteome</keyword>
<organism evidence="9 10">
    <name type="scientific">Pyxidicoccus parkwayensis</name>
    <dbReference type="NCBI Taxonomy" id="2813578"/>
    <lineage>
        <taxon>Bacteria</taxon>
        <taxon>Pseudomonadati</taxon>
        <taxon>Myxococcota</taxon>
        <taxon>Myxococcia</taxon>
        <taxon>Myxococcales</taxon>
        <taxon>Cystobacterineae</taxon>
        <taxon>Myxococcaceae</taxon>
        <taxon>Pyxidicoccus</taxon>
    </lineage>
</organism>
<name>A0ABX7P0U6_9BACT</name>
<dbReference type="SUPFAM" id="SSF52540">
    <property type="entry name" value="P-loop containing nucleoside triphosphate hydrolases"/>
    <property type="match status" value="1"/>
</dbReference>
<keyword evidence="6" id="KW-0597">Phosphoprotein</keyword>
<evidence type="ECO:0000256" key="1">
    <source>
        <dbReference type="ARBA" id="ARBA00022741"/>
    </source>
</evidence>
<dbReference type="PANTHER" id="PTHR32071">
    <property type="entry name" value="TRANSCRIPTIONAL REGULATORY PROTEIN"/>
    <property type="match status" value="1"/>
</dbReference>
<feature type="domain" description="Sigma-54 factor interaction" evidence="7">
    <location>
        <begin position="145"/>
        <end position="375"/>
    </location>
</feature>
<evidence type="ECO:0000256" key="5">
    <source>
        <dbReference type="ARBA" id="ARBA00023163"/>
    </source>
</evidence>
<evidence type="ECO:0000259" key="7">
    <source>
        <dbReference type="PROSITE" id="PS50045"/>
    </source>
</evidence>
<dbReference type="SMART" id="SM00382">
    <property type="entry name" value="AAA"/>
    <property type="match status" value="1"/>
</dbReference>
<dbReference type="PROSITE" id="PS00675">
    <property type="entry name" value="SIGMA54_INTERACT_1"/>
    <property type="match status" value="1"/>
</dbReference>
<sequence length="457" mass="50178">MPSNARILVVDDHEEMGQMLRQPLEDAGYQVDLSTGGADAIAQLRARLYDVVLCDLRMEDVDGLDVLTAARKLDPELPVLLMTAFGAVETAVEAMKRGAYHYVTKPFRLDEVLLYVGRAVDERRLRAEHRDLKRLVADRSGLGSLIGRSKAMQALYELVERVAHSAAPVLVRGESGSGKELVARALHSEGSRRGGPFVAVNCTALPHALLESELFGHLKGAFTGATTARRGLFVEADGGTLFLDEIGDMPPELQAKLLRVLEDGEVRAVGADGARTVDVRIIAATHQDLEARVKEGRFRADLFYRLNVVSLRIPPLRERPEDIPLLAEHFVEKARVRNPRSPVTALGRDVVAALARMPWPGNVRELENLIERLVVLGGQTTVDVPLLKLHASGGMTEPHPLTMAFEQVVPLRQLESEYIAWVVARCGGNKTRAAELLGIDVSTIHRRERADTGISPR</sequence>
<keyword evidence="3" id="KW-0805">Transcription regulation</keyword>
<dbReference type="InterPro" id="IPR025662">
    <property type="entry name" value="Sigma_54_int_dom_ATP-bd_1"/>
</dbReference>
<dbReference type="PROSITE" id="PS00676">
    <property type="entry name" value="SIGMA54_INTERACT_2"/>
    <property type="match status" value="1"/>
</dbReference>
<dbReference type="InterPro" id="IPR009057">
    <property type="entry name" value="Homeodomain-like_sf"/>
</dbReference>
<dbReference type="Pfam" id="PF00158">
    <property type="entry name" value="Sigma54_activat"/>
    <property type="match status" value="1"/>
</dbReference>
<dbReference type="InterPro" id="IPR058031">
    <property type="entry name" value="AAA_lid_NorR"/>
</dbReference>
<dbReference type="Gene3D" id="1.10.8.60">
    <property type="match status" value="1"/>
</dbReference>
<evidence type="ECO:0000256" key="2">
    <source>
        <dbReference type="ARBA" id="ARBA00022840"/>
    </source>
</evidence>
<dbReference type="Gene3D" id="1.10.10.60">
    <property type="entry name" value="Homeodomain-like"/>
    <property type="match status" value="1"/>
</dbReference>
<keyword evidence="4" id="KW-0238">DNA-binding</keyword>
<dbReference type="PROSITE" id="PS50110">
    <property type="entry name" value="RESPONSE_REGULATORY"/>
    <property type="match status" value="1"/>
</dbReference>
<keyword evidence="5" id="KW-0804">Transcription</keyword>
<dbReference type="SMART" id="SM00448">
    <property type="entry name" value="REC"/>
    <property type="match status" value="1"/>
</dbReference>
<proteinExistence type="predicted"/>
<dbReference type="SUPFAM" id="SSF52172">
    <property type="entry name" value="CheY-like"/>
    <property type="match status" value="1"/>
</dbReference>
<dbReference type="InterPro" id="IPR001789">
    <property type="entry name" value="Sig_transdc_resp-reg_receiver"/>
</dbReference>
<dbReference type="Pfam" id="PF25601">
    <property type="entry name" value="AAA_lid_14"/>
    <property type="match status" value="1"/>
</dbReference>
<evidence type="ECO:0000256" key="4">
    <source>
        <dbReference type="ARBA" id="ARBA00023125"/>
    </source>
</evidence>
<dbReference type="PROSITE" id="PS50045">
    <property type="entry name" value="SIGMA54_INTERACT_4"/>
    <property type="match status" value="1"/>
</dbReference>
<dbReference type="Gene3D" id="3.40.50.300">
    <property type="entry name" value="P-loop containing nucleotide triphosphate hydrolases"/>
    <property type="match status" value="1"/>
</dbReference>
<dbReference type="InterPro" id="IPR025944">
    <property type="entry name" value="Sigma_54_int_dom_CS"/>
</dbReference>
<keyword evidence="2" id="KW-0067">ATP-binding</keyword>
<feature type="modified residue" description="4-aspartylphosphate" evidence="6">
    <location>
        <position position="55"/>
    </location>
</feature>
<keyword evidence="1" id="KW-0547">Nucleotide-binding</keyword>
<dbReference type="EMBL" id="CP071090">
    <property type="protein sequence ID" value="QSQ24648.1"/>
    <property type="molecule type" value="Genomic_DNA"/>
</dbReference>
<dbReference type="InterPro" id="IPR025943">
    <property type="entry name" value="Sigma_54_int_dom_ATP-bd_2"/>
</dbReference>
<evidence type="ECO:0000313" key="9">
    <source>
        <dbReference type="EMBL" id="QSQ24648.1"/>
    </source>
</evidence>
<accession>A0ABX7P0U6</accession>
<dbReference type="Pfam" id="PF02954">
    <property type="entry name" value="HTH_8"/>
    <property type="match status" value="1"/>
</dbReference>
<gene>
    <name evidence="9" type="ORF">JY651_06785</name>
</gene>
<evidence type="ECO:0000313" key="10">
    <source>
        <dbReference type="Proteomes" id="UP000662747"/>
    </source>
</evidence>
<dbReference type="Proteomes" id="UP000662747">
    <property type="component" value="Chromosome"/>
</dbReference>
<dbReference type="Pfam" id="PF00072">
    <property type="entry name" value="Response_reg"/>
    <property type="match status" value="1"/>
</dbReference>
<dbReference type="SUPFAM" id="SSF46689">
    <property type="entry name" value="Homeodomain-like"/>
    <property type="match status" value="1"/>
</dbReference>
<dbReference type="InterPro" id="IPR002197">
    <property type="entry name" value="HTH_Fis"/>
</dbReference>
<dbReference type="PROSITE" id="PS00688">
    <property type="entry name" value="SIGMA54_INTERACT_3"/>
    <property type="match status" value="1"/>
</dbReference>
<dbReference type="Gene3D" id="3.40.50.2300">
    <property type="match status" value="1"/>
</dbReference>